<dbReference type="Pfam" id="PF10141">
    <property type="entry name" value="ssDNA-exonuc_C"/>
    <property type="match status" value="1"/>
</dbReference>
<keyword evidence="12" id="KW-1185">Reference proteome</keyword>
<dbReference type="NCBIfam" id="TIGR00644">
    <property type="entry name" value="recJ"/>
    <property type="match status" value="1"/>
</dbReference>
<comment type="similarity">
    <text evidence="1">Belongs to the RecJ family.</text>
</comment>
<dbReference type="GO" id="GO:0006310">
    <property type="term" value="P:DNA recombination"/>
    <property type="evidence" value="ECO:0007669"/>
    <property type="project" value="InterPro"/>
</dbReference>
<reference evidence="11 12" key="1">
    <citation type="submission" date="2017-04" db="EMBL/GenBank/DDBJ databases">
        <title>Staphylococcus agnetis, a potential pathogen in the broiler production.</title>
        <authorList>
            <person name="Poulsen L."/>
        </authorList>
    </citation>
    <scope>NUCLEOTIDE SEQUENCE [LARGE SCALE GENOMIC DNA]</scope>
    <source>
        <strain evidence="11 12">723_310714_2_2_spleen</strain>
    </source>
</reference>
<dbReference type="InterPro" id="IPR003156">
    <property type="entry name" value="DHHA1_dom"/>
</dbReference>
<dbReference type="EMBL" id="WMFL01000085">
    <property type="protein sequence ID" value="NJI03434.1"/>
    <property type="molecule type" value="Genomic_DNA"/>
</dbReference>
<keyword evidence="4" id="KW-0378">Hydrolase</keyword>
<dbReference type="InterPro" id="IPR041122">
    <property type="entry name" value="RecJ_OB"/>
</dbReference>
<dbReference type="GeneID" id="57691742"/>
<evidence type="ECO:0000313" key="13">
    <source>
        <dbReference type="Proteomes" id="UP000646308"/>
    </source>
</evidence>
<evidence type="ECO:0000256" key="2">
    <source>
        <dbReference type="ARBA" id="ARBA00019841"/>
    </source>
</evidence>
<dbReference type="GO" id="GO:0008409">
    <property type="term" value="F:5'-3' exonuclease activity"/>
    <property type="evidence" value="ECO:0007669"/>
    <property type="project" value="InterPro"/>
</dbReference>
<sequence length="760" mass="86892">MIQSKYKWVTKKTDNVITEDTIKAFNITPLMQSILESKGITSYEDIDQMLNTNTVIHDTARLSDIQRATDRIQQAINAEEPILVYGDYDADGVTSTTILVQTLKKLGAVVGWYIPNRFSEGYGPSEVAFKNAYDEGVKLIITVDNGIQGHHEIDMVQQLGVDVIVTDHHEMGDTLPNAYAIIHPMHPDYDYPFQYLCGAGVALKLAQHLLDDIPDYFWVYAMIGTIADLVPMRDENRSIVRKGLKLINHAMPVALKALLNEANYDDAVNEETIGFTIGPRLNAVGRLDDASLAAELLMTNDEDEAQFLAEQVEHFNQERKAIVQAVTEEAMIMAQAQVADGQRFLVLYQEDWHEGILGIVASRIVESYQRPTMILNIDHEKQHAKGSARSISQISMFELLSTQADLIDKFGGHHAAAGLTLPIENVESLKQALNEVMKNQYKEDALQPEKYIDAAVALDTVTVENIASLERLRPFGMQFERPLFQLNHLTIQQARAIGQQQNHLKISFVEQKLQGLFWNEGSRIHEIMPNQHINAIGELQINEWNGNRTPQLIVTDIHSNERQMFDYRSKNKKLPQFETTSNTCYLIHPSSDKRHQHEYYYGEPIPSDYEKCVFLELPLTIDDFKESLQHISASQVYVQFTHQKSIYFEGIPKIDTFKKCYKLLYQQKEIDLTKEGLNMSHFLQIEPQLLKFILKVFLDLQFITQNNGIIKIDTTATKQDITSSRIYQGRLHRIEVEKQLLYSDFPALQQWMENAMQEEK</sequence>
<accession>A0AAW9YW23</accession>
<evidence type="ECO:0000256" key="5">
    <source>
        <dbReference type="ARBA" id="ARBA00022839"/>
    </source>
</evidence>
<evidence type="ECO:0000256" key="1">
    <source>
        <dbReference type="ARBA" id="ARBA00005915"/>
    </source>
</evidence>
<evidence type="ECO:0000313" key="10">
    <source>
        <dbReference type="EMBL" id="NJI03434.1"/>
    </source>
</evidence>
<dbReference type="Proteomes" id="UP000646308">
    <property type="component" value="Unassembled WGS sequence"/>
</dbReference>
<dbReference type="GO" id="GO:0006281">
    <property type="term" value="P:DNA repair"/>
    <property type="evidence" value="ECO:0007669"/>
    <property type="project" value="InterPro"/>
</dbReference>
<dbReference type="SUPFAM" id="SSF64182">
    <property type="entry name" value="DHH phosphoesterases"/>
    <property type="match status" value="1"/>
</dbReference>
<dbReference type="InterPro" id="IPR038763">
    <property type="entry name" value="DHH_sf"/>
</dbReference>
<dbReference type="Pfam" id="PF17768">
    <property type="entry name" value="RecJ_OB"/>
    <property type="match status" value="1"/>
</dbReference>
<dbReference type="KEGG" id="sagq:EP23_04020"/>
<dbReference type="PANTHER" id="PTHR30255">
    <property type="entry name" value="SINGLE-STRANDED-DNA-SPECIFIC EXONUCLEASE RECJ"/>
    <property type="match status" value="1"/>
</dbReference>
<feature type="domain" description="DDH" evidence="6">
    <location>
        <begin position="82"/>
        <end position="208"/>
    </location>
</feature>
<dbReference type="Gene3D" id="3.90.1640.30">
    <property type="match status" value="1"/>
</dbReference>
<keyword evidence="5 10" id="KW-0269">Exonuclease</keyword>
<dbReference type="PANTHER" id="PTHR30255:SF2">
    <property type="entry name" value="SINGLE-STRANDED-DNA-SPECIFIC EXONUCLEASE RECJ"/>
    <property type="match status" value="1"/>
</dbReference>
<dbReference type="Gene3D" id="3.10.310.30">
    <property type="match status" value="1"/>
</dbReference>
<name>A0AAW9YW23_9STAP</name>
<comment type="caution">
    <text evidence="10">The sequence shown here is derived from an EMBL/GenBank/DDBJ whole genome shotgun (WGS) entry which is preliminary data.</text>
</comment>
<reference evidence="10" key="2">
    <citation type="submission" date="2019-11" db="EMBL/GenBank/DDBJ databases">
        <title>Whole genome comparisons of Staphylococcus agnetis isolates from cattle and chickens.</title>
        <authorList>
            <person name="Rhoads D."/>
            <person name="Shwani A."/>
            <person name="Adkins P."/>
            <person name="Calcutt M."/>
            <person name="Middleton J."/>
        </authorList>
    </citation>
    <scope>NUCLEOTIDE SEQUENCE</scope>
    <source>
        <strain evidence="10">1387</strain>
    </source>
</reference>
<evidence type="ECO:0000259" key="8">
    <source>
        <dbReference type="Pfam" id="PF10141"/>
    </source>
</evidence>
<dbReference type="Proteomes" id="UP000195208">
    <property type="component" value="Unassembled WGS sequence"/>
</dbReference>
<dbReference type="Pfam" id="PF01368">
    <property type="entry name" value="DHH"/>
    <property type="match status" value="1"/>
</dbReference>
<evidence type="ECO:0000313" key="12">
    <source>
        <dbReference type="Proteomes" id="UP000195208"/>
    </source>
</evidence>
<dbReference type="InterPro" id="IPR051673">
    <property type="entry name" value="SSDNA_exonuclease_RecJ"/>
</dbReference>
<dbReference type="InterPro" id="IPR001667">
    <property type="entry name" value="DDH_dom"/>
</dbReference>
<keyword evidence="3" id="KW-0540">Nuclease</keyword>
<evidence type="ECO:0000256" key="4">
    <source>
        <dbReference type="ARBA" id="ARBA00022801"/>
    </source>
</evidence>
<gene>
    <name evidence="10" type="primary">recJ</name>
    <name evidence="11" type="ORF">B9M88_05975</name>
    <name evidence="10" type="ORF">GLV84_11405</name>
</gene>
<dbReference type="InterPro" id="IPR004610">
    <property type="entry name" value="RecJ"/>
</dbReference>
<protein>
    <recommendedName>
        <fullName evidence="2">Single-stranded-DNA-specific exonuclease RecJ</fullName>
    </recommendedName>
</protein>
<proteinExistence type="inferred from homology"/>
<organism evidence="10 13">
    <name type="scientific">Staphylococcus agnetis</name>
    <dbReference type="NCBI Taxonomy" id="985762"/>
    <lineage>
        <taxon>Bacteria</taxon>
        <taxon>Bacillati</taxon>
        <taxon>Bacillota</taxon>
        <taxon>Bacilli</taxon>
        <taxon>Bacillales</taxon>
        <taxon>Staphylococcaceae</taxon>
        <taxon>Staphylococcus</taxon>
    </lineage>
</organism>
<dbReference type="Pfam" id="PF02272">
    <property type="entry name" value="DHHA1"/>
    <property type="match status" value="1"/>
</dbReference>
<dbReference type="EMBL" id="NEFX01000012">
    <property type="protein sequence ID" value="OTW31002.1"/>
    <property type="molecule type" value="Genomic_DNA"/>
</dbReference>
<dbReference type="GO" id="GO:0003676">
    <property type="term" value="F:nucleic acid binding"/>
    <property type="evidence" value="ECO:0007669"/>
    <property type="project" value="InterPro"/>
</dbReference>
<evidence type="ECO:0000259" key="7">
    <source>
        <dbReference type="Pfam" id="PF02272"/>
    </source>
</evidence>
<evidence type="ECO:0000259" key="9">
    <source>
        <dbReference type="Pfam" id="PF17768"/>
    </source>
</evidence>
<feature type="domain" description="DHHA1" evidence="7">
    <location>
        <begin position="342"/>
        <end position="439"/>
    </location>
</feature>
<dbReference type="InterPro" id="IPR018779">
    <property type="entry name" value="RecJ_C"/>
</dbReference>
<feature type="domain" description="RecJ OB" evidence="9">
    <location>
        <begin position="452"/>
        <end position="556"/>
    </location>
</feature>
<dbReference type="RefSeq" id="WP_060551192.1">
    <property type="nucleotide sequence ID" value="NZ_CP009623.1"/>
</dbReference>
<evidence type="ECO:0000256" key="3">
    <source>
        <dbReference type="ARBA" id="ARBA00022722"/>
    </source>
</evidence>
<evidence type="ECO:0000313" key="11">
    <source>
        <dbReference type="EMBL" id="OTW31002.1"/>
    </source>
</evidence>
<evidence type="ECO:0000259" key="6">
    <source>
        <dbReference type="Pfam" id="PF01368"/>
    </source>
</evidence>
<feature type="domain" description="Single-stranded-DNA-specific exonuclease RecJ C-terminal" evidence="8">
    <location>
        <begin position="563"/>
        <end position="752"/>
    </location>
</feature>
<dbReference type="AlphaFoldDB" id="A0AAW9YW23"/>